<dbReference type="EMBL" id="ARYM01000034">
    <property type="protein sequence ID" value="KCZ96751.1"/>
    <property type="molecule type" value="Genomic_DNA"/>
</dbReference>
<evidence type="ECO:0000256" key="11">
    <source>
        <dbReference type="ARBA" id="ARBA00022679"/>
    </source>
</evidence>
<keyword evidence="12" id="KW-0949">S-adenosyl-L-methionine</keyword>
<keyword evidence="13 19" id="KW-0479">Metal-binding</keyword>
<dbReference type="GO" id="GO:0050667">
    <property type="term" value="P:homocysteine metabolic process"/>
    <property type="evidence" value="ECO:0007669"/>
    <property type="project" value="TreeGrafter"/>
</dbReference>
<evidence type="ECO:0000256" key="14">
    <source>
        <dbReference type="ARBA" id="ARBA00022833"/>
    </source>
</evidence>
<dbReference type="PANTHER" id="PTHR45833:SF1">
    <property type="entry name" value="METHIONINE SYNTHASE"/>
    <property type="match status" value="1"/>
</dbReference>
<evidence type="ECO:0000256" key="5">
    <source>
        <dbReference type="ARBA" id="ARBA00010398"/>
    </source>
</evidence>
<name>A0A062VFJ2_9PROT</name>
<organism evidence="21 22">
    <name type="scientific">Hyphomonas polymorpha PS728</name>
    <dbReference type="NCBI Taxonomy" id="1280954"/>
    <lineage>
        <taxon>Bacteria</taxon>
        <taxon>Pseudomonadati</taxon>
        <taxon>Pseudomonadota</taxon>
        <taxon>Alphaproteobacteria</taxon>
        <taxon>Hyphomonadales</taxon>
        <taxon>Hyphomonadaceae</taxon>
        <taxon>Hyphomonas</taxon>
    </lineage>
</organism>
<evidence type="ECO:0000256" key="12">
    <source>
        <dbReference type="ARBA" id="ARBA00022691"/>
    </source>
</evidence>
<feature type="binding site" evidence="19">
    <location>
        <position position="310"/>
    </location>
    <ligand>
        <name>Zn(2+)</name>
        <dbReference type="ChEBI" id="CHEBI:29105"/>
    </ligand>
</feature>
<comment type="function">
    <text evidence="17">Catalyzes the transfer of a methyl group from methyl-cobalamin to homocysteine, yielding enzyme-bound cob(I)alamin and methionine. Subsequently, remethylates the cofactor using methyltetrahydrofolate.</text>
</comment>
<keyword evidence="10" id="KW-0846">Cobalamin</keyword>
<evidence type="ECO:0000256" key="1">
    <source>
        <dbReference type="ARBA" id="ARBA00001700"/>
    </source>
</evidence>
<sequence>MNSQDRFKALEKLANERILVLDGAMGTQIQNFKLTEEDFRGSRFEDWAIPLKGNNDLLNLTRPDVIGEIHRRYIDAGADFVETNTFSATTIAMADYKMEALAPEIAREGARIARDVADKAEAELGRPVGVMGAIGPTNKTLSLSPNVNDPGYRDVTFDDVRAAYYEQAEAMAPFIDVFLIETVFDTLNAKAAIKALLDLHQDKGIDLPIIISGTITDASGRTLSGQTAEAFWNSVRHARPWAIGLNCALGADLMRQHIASISRVADTRVIAYPNAGLPNAFGEYDETPDQTAAHLKEWANSGLVNVLGGCCGTSPGHIAAIAKAVKSALPRPVPELPRAMRLSGLEPFTVAS</sequence>
<evidence type="ECO:0000256" key="2">
    <source>
        <dbReference type="ARBA" id="ARBA00001947"/>
    </source>
</evidence>
<dbReference type="GO" id="GO:0008705">
    <property type="term" value="F:methionine synthase activity"/>
    <property type="evidence" value="ECO:0007669"/>
    <property type="project" value="UniProtKB-EC"/>
</dbReference>
<evidence type="ECO:0000256" key="13">
    <source>
        <dbReference type="ARBA" id="ARBA00022723"/>
    </source>
</evidence>
<dbReference type="SUPFAM" id="SSF82282">
    <property type="entry name" value="Homocysteine S-methyltransferase"/>
    <property type="match status" value="1"/>
</dbReference>
<feature type="binding site" evidence="19">
    <location>
        <position position="311"/>
    </location>
    <ligand>
        <name>Zn(2+)</name>
        <dbReference type="ChEBI" id="CHEBI:29105"/>
    </ligand>
</feature>
<comment type="caution">
    <text evidence="21">The sequence shown here is derived from an EMBL/GenBank/DDBJ whole genome shotgun (WGS) entry which is preliminary data.</text>
</comment>
<dbReference type="GO" id="GO:0005829">
    <property type="term" value="C:cytosol"/>
    <property type="evidence" value="ECO:0007669"/>
    <property type="project" value="TreeGrafter"/>
</dbReference>
<evidence type="ECO:0000256" key="9">
    <source>
        <dbReference type="ARBA" id="ARBA00022605"/>
    </source>
</evidence>
<evidence type="ECO:0000256" key="7">
    <source>
        <dbReference type="ARBA" id="ARBA00013998"/>
    </source>
</evidence>
<dbReference type="SMR" id="A0A062VFJ2"/>
<feature type="domain" description="Hcy-binding" evidence="20">
    <location>
        <begin position="7"/>
        <end position="325"/>
    </location>
</feature>
<evidence type="ECO:0000256" key="19">
    <source>
        <dbReference type="PROSITE-ProRule" id="PRU00333"/>
    </source>
</evidence>
<keyword evidence="22" id="KW-1185">Reference proteome</keyword>
<feature type="binding site" evidence="19">
    <location>
        <position position="247"/>
    </location>
    <ligand>
        <name>Zn(2+)</name>
        <dbReference type="ChEBI" id="CHEBI:29105"/>
    </ligand>
</feature>
<evidence type="ECO:0000256" key="17">
    <source>
        <dbReference type="ARBA" id="ARBA00025552"/>
    </source>
</evidence>
<evidence type="ECO:0000256" key="8">
    <source>
        <dbReference type="ARBA" id="ARBA00022603"/>
    </source>
</evidence>
<dbReference type="GO" id="GO:0032259">
    <property type="term" value="P:methylation"/>
    <property type="evidence" value="ECO:0007669"/>
    <property type="project" value="UniProtKB-KW"/>
</dbReference>
<dbReference type="STRING" id="1280954.HPO_18270"/>
<dbReference type="RefSeq" id="WP_035602220.1">
    <property type="nucleotide sequence ID" value="NZ_ARYM01000034.1"/>
</dbReference>
<keyword evidence="8 19" id="KW-0489">Methyltransferase</keyword>
<dbReference type="OrthoDB" id="9803687at2"/>
<dbReference type="eggNOG" id="COG0646">
    <property type="taxonomic scope" value="Bacteria"/>
</dbReference>
<keyword evidence="11 19" id="KW-0808">Transferase</keyword>
<evidence type="ECO:0000313" key="22">
    <source>
        <dbReference type="Proteomes" id="UP000027100"/>
    </source>
</evidence>
<evidence type="ECO:0000256" key="18">
    <source>
        <dbReference type="ARBA" id="ARBA00031040"/>
    </source>
</evidence>
<dbReference type="EC" id="2.1.1.13" evidence="6"/>
<comment type="cofactor">
    <cofactor evidence="2 19">
        <name>Zn(2+)</name>
        <dbReference type="ChEBI" id="CHEBI:29105"/>
    </cofactor>
</comment>
<dbReference type="Gene3D" id="3.20.20.330">
    <property type="entry name" value="Homocysteine-binding-like domain"/>
    <property type="match status" value="1"/>
</dbReference>
<dbReference type="PANTHER" id="PTHR45833">
    <property type="entry name" value="METHIONINE SYNTHASE"/>
    <property type="match status" value="1"/>
</dbReference>
<dbReference type="PROSITE" id="PS50970">
    <property type="entry name" value="HCY"/>
    <property type="match status" value="1"/>
</dbReference>
<evidence type="ECO:0000256" key="16">
    <source>
        <dbReference type="ARBA" id="ARBA00023285"/>
    </source>
</evidence>
<dbReference type="FunFam" id="3.20.20.330:FF:000001">
    <property type="entry name" value="Methionine synthase"/>
    <property type="match status" value="1"/>
</dbReference>
<proteinExistence type="inferred from homology"/>
<keyword evidence="14 19" id="KW-0862">Zinc</keyword>
<evidence type="ECO:0000256" key="6">
    <source>
        <dbReference type="ARBA" id="ARBA00012032"/>
    </source>
</evidence>
<comment type="catalytic activity">
    <reaction evidence="1">
        <text>(6S)-5-methyl-5,6,7,8-tetrahydrofolate + L-homocysteine = (6S)-5,6,7,8-tetrahydrofolate + L-methionine</text>
        <dbReference type="Rhea" id="RHEA:11172"/>
        <dbReference type="ChEBI" id="CHEBI:18608"/>
        <dbReference type="ChEBI" id="CHEBI:57453"/>
        <dbReference type="ChEBI" id="CHEBI:57844"/>
        <dbReference type="ChEBI" id="CHEBI:58199"/>
        <dbReference type="EC" id="2.1.1.13"/>
    </reaction>
</comment>
<accession>A0A062VFJ2</accession>
<dbReference type="Pfam" id="PF02574">
    <property type="entry name" value="S-methyl_trans"/>
    <property type="match status" value="1"/>
</dbReference>
<gene>
    <name evidence="21" type="ORF">HPO_18270</name>
</gene>
<evidence type="ECO:0000256" key="3">
    <source>
        <dbReference type="ARBA" id="ARBA00001956"/>
    </source>
</evidence>
<evidence type="ECO:0000256" key="10">
    <source>
        <dbReference type="ARBA" id="ARBA00022628"/>
    </source>
</evidence>
<evidence type="ECO:0000313" key="21">
    <source>
        <dbReference type="EMBL" id="KCZ96751.1"/>
    </source>
</evidence>
<evidence type="ECO:0000256" key="15">
    <source>
        <dbReference type="ARBA" id="ARBA00023167"/>
    </source>
</evidence>
<reference evidence="21 22" key="1">
    <citation type="journal article" date="2014" name="Antonie Van Leeuwenhoek">
        <title>Hyphomonas beringensis sp. nov. and Hyphomonas chukchiensis sp. nov., isolated from surface seawater of the Bering Sea and Chukchi Sea.</title>
        <authorList>
            <person name="Li C."/>
            <person name="Lai Q."/>
            <person name="Li G."/>
            <person name="Dong C."/>
            <person name="Wang J."/>
            <person name="Liao Y."/>
            <person name="Shao Z."/>
        </authorList>
    </citation>
    <scope>NUCLEOTIDE SEQUENCE [LARGE SCALE GENOMIC DNA]</scope>
    <source>
        <strain evidence="21 22">PS728</strain>
    </source>
</reference>
<dbReference type="GO" id="GO:0046653">
    <property type="term" value="P:tetrahydrofolate metabolic process"/>
    <property type="evidence" value="ECO:0007669"/>
    <property type="project" value="TreeGrafter"/>
</dbReference>
<dbReference type="PATRIC" id="fig|1280954.3.peg.3678"/>
<dbReference type="GO" id="GO:0031419">
    <property type="term" value="F:cobalamin binding"/>
    <property type="evidence" value="ECO:0007669"/>
    <property type="project" value="UniProtKB-KW"/>
</dbReference>
<protein>
    <recommendedName>
        <fullName evidence="7">Methionine synthase</fullName>
        <ecNumber evidence="6">2.1.1.13</ecNumber>
    </recommendedName>
    <alternativeName>
        <fullName evidence="18">5-methyltetrahydrofolate--homocysteine methyltransferase</fullName>
    </alternativeName>
</protein>
<comment type="cofactor">
    <cofactor evidence="3">
        <name>methylcob(III)alamin</name>
        <dbReference type="ChEBI" id="CHEBI:28115"/>
    </cofactor>
</comment>
<keyword evidence="15" id="KW-0486">Methionine biosynthesis</keyword>
<dbReference type="InterPro" id="IPR003726">
    <property type="entry name" value="HCY_dom"/>
</dbReference>
<dbReference type="InterPro" id="IPR036589">
    <property type="entry name" value="HCY_dom_sf"/>
</dbReference>
<keyword evidence="16" id="KW-0170">Cobalt</keyword>
<dbReference type="GO" id="GO:0046872">
    <property type="term" value="F:metal ion binding"/>
    <property type="evidence" value="ECO:0007669"/>
    <property type="project" value="UniProtKB-KW"/>
</dbReference>
<comment type="pathway">
    <text evidence="4">Amino-acid biosynthesis; L-methionine biosynthesis via de novo pathway; L-methionine from L-homocysteine (MetH route): step 1/1.</text>
</comment>
<evidence type="ECO:0000259" key="20">
    <source>
        <dbReference type="PROSITE" id="PS50970"/>
    </source>
</evidence>
<dbReference type="InterPro" id="IPR050554">
    <property type="entry name" value="Met_Synthase/Corrinoid"/>
</dbReference>
<keyword evidence="9" id="KW-0028">Amino-acid biosynthesis</keyword>
<comment type="similarity">
    <text evidence="5">Belongs to the vitamin-B12 dependent methionine synthase family.</text>
</comment>
<dbReference type="Proteomes" id="UP000027100">
    <property type="component" value="Unassembled WGS sequence"/>
</dbReference>
<dbReference type="AlphaFoldDB" id="A0A062VFJ2"/>
<evidence type="ECO:0000256" key="4">
    <source>
        <dbReference type="ARBA" id="ARBA00005178"/>
    </source>
</evidence>